<feature type="compositionally biased region" description="Acidic residues" evidence="1">
    <location>
        <begin position="86"/>
        <end position="96"/>
    </location>
</feature>
<proteinExistence type="predicted"/>
<feature type="compositionally biased region" description="Acidic residues" evidence="1">
    <location>
        <begin position="62"/>
        <end position="72"/>
    </location>
</feature>
<dbReference type="EMBL" id="JAODUP010000032">
    <property type="protein sequence ID" value="KAK2167072.1"/>
    <property type="molecule type" value="Genomic_DNA"/>
</dbReference>
<protein>
    <submittedName>
        <fullName evidence="2">Uncharacterized protein</fullName>
    </submittedName>
</protein>
<evidence type="ECO:0000313" key="2">
    <source>
        <dbReference type="EMBL" id="KAK2167072.1"/>
    </source>
</evidence>
<name>A0AAD9K9A6_9ANNE</name>
<gene>
    <name evidence="2" type="ORF">LSH36_32g11004</name>
</gene>
<comment type="caution">
    <text evidence="2">The sequence shown here is derived from an EMBL/GenBank/DDBJ whole genome shotgun (WGS) entry which is preliminary data.</text>
</comment>
<feature type="region of interest" description="Disordered" evidence="1">
    <location>
        <begin position="62"/>
        <end position="116"/>
    </location>
</feature>
<sequence>MILHLTHLGVLFPEMPTDVHVMSIDEENVDESFEDFVKPISNVPPEEGATDEQEEWTIFESVDPDVDYDDPVDPTPESGDPHPGEDDPPDPEDLGDDYTFFEPKKPPDFYNSDDYT</sequence>
<dbReference type="Proteomes" id="UP001208570">
    <property type="component" value="Unassembled WGS sequence"/>
</dbReference>
<dbReference type="AlphaFoldDB" id="A0AAD9K9A6"/>
<accession>A0AAD9K9A6</accession>
<evidence type="ECO:0000256" key="1">
    <source>
        <dbReference type="SAM" id="MobiDB-lite"/>
    </source>
</evidence>
<evidence type="ECO:0000313" key="3">
    <source>
        <dbReference type="Proteomes" id="UP001208570"/>
    </source>
</evidence>
<keyword evidence="3" id="KW-1185">Reference proteome</keyword>
<organism evidence="2 3">
    <name type="scientific">Paralvinella palmiformis</name>
    <dbReference type="NCBI Taxonomy" id="53620"/>
    <lineage>
        <taxon>Eukaryota</taxon>
        <taxon>Metazoa</taxon>
        <taxon>Spiralia</taxon>
        <taxon>Lophotrochozoa</taxon>
        <taxon>Annelida</taxon>
        <taxon>Polychaeta</taxon>
        <taxon>Sedentaria</taxon>
        <taxon>Canalipalpata</taxon>
        <taxon>Terebellida</taxon>
        <taxon>Terebelliformia</taxon>
        <taxon>Alvinellidae</taxon>
        <taxon>Paralvinella</taxon>
    </lineage>
</organism>
<reference evidence="2" key="1">
    <citation type="journal article" date="2023" name="Mol. Biol. Evol.">
        <title>Third-Generation Sequencing Reveals the Adaptive Role of the Epigenome in Three Deep-Sea Polychaetes.</title>
        <authorList>
            <person name="Perez M."/>
            <person name="Aroh O."/>
            <person name="Sun Y."/>
            <person name="Lan Y."/>
            <person name="Juniper S.K."/>
            <person name="Young C.R."/>
            <person name="Angers B."/>
            <person name="Qian P.Y."/>
        </authorList>
    </citation>
    <scope>NUCLEOTIDE SEQUENCE</scope>
    <source>
        <strain evidence="2">P08H-3</strain>
    </source>
</reference>